<dbReference type="AlphaFoldDB" id="A0A521DP15"/>
<protein>
    <submittedName>
        <fullName evidence="1">PD-(D/E)XK nuclease superfamily protein</fullName>
    </submittedName>
</protein>
<evidence type="ECO:0000313" key="2">
    <source>
        <dbReference type="Proteomes" id="UP000319712"/>
    </source>
</evidence>
<reference evidence="1 2" key="1">
    <citation type="submission" date="2017-05" db="EMBL/GenBank/DDBJ databases">
        <authorList>
            <person name="Varghese N."/>
            <person name="Submissions S."/>
        </authorList>
    </citation>
    <scope>NUCLEOTIDE SEQUENCE [LARGE SCALE GENOMIC DNA]</scope>
    <source>
        <strain evidence="1 2">DSM 19504</strain>
    </source>
</reference>
<dbReference type="RefSeq" id="WP_142986939.1">
    <property type="nucleotide sequence ID" value="NZ_FXTD01000007.1"/>
</dbReference>
<dbReference type="EMBL" id="FXTD01000007">
    <property type="protein sequence ID" value="SMO72821.1"/>
    <property type="molecule type" value="Genomic_DNA"/>
</dbReference>
<dbReference type="Proteomes" id="UP000319712">
    <property type="component" value="Unassembled WGS sequence"/>
</dbReference>
<dbReference type="InterPro" id="IPR029470">
    <property type="entry name" value="PDDEXK_4"/>
</dbReference>
<dbReference type="Pfam" id="PF14281">
    <property type="entry name" value="PDDEXK_4"/>
    <property type="match status" value="1"/>
</dbReference>
<gene>
    <name evidence="1" type="ORF">SAMN06264867_107126</name>
</gene>
<organism evidence="1 2">
    <name type="scientific">Halorubrum cibi</name>
    <dbReference type="NCBI Taxonomy" id="413815"/>
    <lineage>
        <taxon>Archaea</taxon>
        <taxon>Methanobacteriati</taxon>
        <taxon>Methanobacteriota</taxon>
        <taxon>Stenosarchaea group</taxon>
        <taxon>Halobacteria</taxon>
        <taxon>Halobacteriales</taxon>
        <taxon>Haloferacaceae</taxon>
        <taxon>Halorubrum</taxon>
    </lineage>
</organism>
<evidence type="ECO:0000313" key="1">
    <source>
        <dbReference type="EMBL" id="SMO72821.1"/>
    </source>
</evidence>
<name>A0A521DP15_9EURY</name>
<proteinExistence type="predicted"/>
<keyword evidence="2" id="KW-1185">Reference proteome</keyword>
<accession>A0A521DP15</accession>
<sequence>MADDSPELEREELEKFVQQYMELDRRTQRPQGIYSILSASREKKYQDTLQYFLDPRKSHGFRYTLLSQFFECIDFYEFNLSGQHIEIEDEVWIAGDEGEGRIDLIIAGGSALGDHPRWAVFLELKVGAEEGTEQTRKYAEADTWDFSWFDADTIEIEKLESTKYVYLKREAADSPTESIFEAVSWADLAESFEAGTQASLFEYPNRSVIQFTDFIQSLKETEGMDSAIDEDELNERLNVYFEHSDLIQQVEQANSQFESDFDDVSTYLQDNWVDKLVSKYNIEESGWTTSVSSNPEYQKLFPAYWDQDPLNSTSTIQLFYRHSPTTELLRNQTLRFRLRLPPARNVHTETQDSGHSFNTLFAEKCLSTYNDRIHDALTKIGVDDIRLGSASALVTKDYPLDPNNLVGSYFDQLDTAVSEFCGPYCELPIVMNDVFEEVYQDVFDEDPIGEFLGGLSKRE</sequence>
<dbReference type="OrthoDB" id="328941at2157"/>